<evidence type="ECO:0000256" key="1">
    <source>
        <dbReference type="SAM" id="MobiDB-lite"/>
    </source>
</evidence>
<protein>
    <submittedName>
        <fullName evidence="2">Uncharacterized protein</fullName>
    </submittedName>
</protein>
<accession>A0A0K2UH15</accession>
<feature type="compositionally biased region" description="Basic and acidic residues" evidence="1">
    <location>
        <begin position="33"/>
        <end position="42"/>
    </location>
</feature>
<evidence type="ECO:0000313" key="2">
    <source>
        <dbReference type="EMBL" id="CDW37498.1"/>
    </source>
</evidence>
<reference evidence="2" key="1">
    <citation type="submission" date="2014-05" db="EMBL/GenBank/DDBJ databases">
        <authorList>
            <person name="Chronopoulou M."/>
        </authorList>
    </citation>
    <scope>NUCLEOTIDE SEQUENCE</scope>
    <source>
        <tissue evidence="2">Whole organism</tissue>
    </source>
</reference>
<feature type="region of interest" description="Disordered" evidence="1">
    <location>
        <begin position="24"/>
        <end position="44"/>
    </location>
</feature>
<proteinExistence type="predicted"/>
<name>A0A0K2UH15_LEPSM</name>
<dbReference type="AlphaFoldDB" id="A0A0K2UH15"/>
<sequence length="65" mass="7721">MNYYTLERRTILIRNSSIFRRIKGNESIQESPNPKKEEKRSGNDMANKTSHVYVMCLIIIVIEKY</sequence>
<dbReference type="EMBL" id="HACA01020137">
    <property type="protein sequence ID" value="CDW37498.1"/>
    <property type="molecule type" value="Transcribed_RNA"/>
</dbReference>
<organism evidence="2">
    <name type="scientific">Lepeophtheirus salmonis</name>
    <name type="common">Salmon louse</name>
    <name type="synonym">Caligus salmonis</name>
    <dbReference type="NCBI Taxonomy" id="72036"/>
    <lineage>
        <taxon>Eukaryota</taxon>
        <taxon>Metazoa</taxon>
        <taxon>Ecdysozoa</taxon>
        <taxon>Arthropoda</taxon>
        <taxon>Crustacea</taxon>
        <taxon>Multicrustacea</taxon>
        <taxon>Hexanauplia</taxon>
        <taxon>Copepoda</taxon>
        <taxon>Siphonostomatoida</taxon>
        <taxon>Caligidae</taxon>
        <taxon>Lepeophtheirus</taxon>
    </lineage>
</organism>